<feature type="compositionally biased region" description="Polar residues" evidence="2">
    <location>
        <begin position="487"/>
        <end position="496"/>
    </location>
</feature>
<keyword evidence="1" id="KW-0175">Coiled coil</keyword>
<accession>A0A8S3QZ73</accession>
<keyword evidence="4" id="KW-1185">Reference proteome</keyword>
<feature type="compositionally biased region" description="Polar residues" evidence="2">
    <location>
        <begin position="408"/>
        <end position="443"/>
    </location>
</feature>
<dbReference type="EMBL" id="CAJPWZ010000674">
    <property type="protein sequence ID" value="CAG2198277.1"/>
    <property type="molecule type" value="Genomic_DNA"/>
</dbReference>
<feature type="coiled-coil region" evidence="1">
    <location>
        <begin position="287"/>
        <end position="314"/>
    </location>
</feature>
<dbReference type="AlphaFoldDB" id="A0A8S3QZ73"/>
<feature type="compositionally biased region" description="Low complexity" evidence="2">
    <location>
        <begin position="461"/>
        <end position="475"/>
    </location>
</feature>
<evidence type="ECO:0000256" key="2">
    <source>
        <dbReference type="SAM" id="MobiDB-lite"/>
    </source>
</evidence>
<name>A0A8S3QZ73_MYTED</name>
<dbReference type="Proteomes" id="UP000683360">
    <property type="component" value="Unassembled WGS sequence"/>
</dbReference>
<protein>
    <submittedName>
        <fullName evidence="3">Uncharacterized protein</fullName>
    </submittedName>
</protein>
<proteinExistence type="predicted"/>
<evidence type="ECO:0000313" key="4">
    <source>
        <dbReference type="Proteomes" id="UP000683360"/>
    </source>
</evidence>
<feature type="region of interest" description="Disordered" evidence="2">
    <location>
        <begin position="378"/>
        <end position="521"/>
    </location>
</feature>
<gene>
    <name evidence="3" type="ORF">MEDL_13047</name>
</gene>
<reference evidence="3" key="1">
    <citation type="submission" date="2021-03" db="EMBL/GenBank/DDBJ databases">
        <authorList>
            <person name="Bekaert M."/>
        </authorList>
    </citation>
    <scope>NUCLEOTIDE SEQUENCE</scope>
</reference>
<feature type="compositionally biased region" description="Polar residues" evidence="2">
    <location>
        <begin position="390"/>
        <end position="401"/>
    </location>
</feature>
<sequence length="653" mass="75877">MENSTNTWLLVLCTTLVPNERRNTVYNNTMHNWRTLGSDILPVLFLSDEYKNVRDTFIRNGWQVFPIEHSTSDEMPILPHFLSVIHRKFKSKYIGYANADILFTADLKSSLNLIGKHIQVIPDENSVIFISGCRFDIENITSKDISSYDKILQIKEDAKRHPPSGQDYFITDYTYPWGGIPDVVVGKHKIDNWLLINAIENNHTAIDASSSITAVHQTVDFGSWESSKINSSSSDHLYNENLLQSEFGPIHFASGNLNCLPLYMTYTYGRKDIVLIERTVYPEYCIRQQVFRDFIEMERKNAELQRKKRERRLQSMFTKPKIKAIKPTVPVKHIHIKPKDDDGNKRVLQQLHAPNPSSRCRLCFQELTQLRDIIENVSQYNRPYKPPTPDSTRITKNTAQYNRPYKPPTTNSTKITQNTAQYNRSYKPPTTNSTKITQNTAQYNRPYKPPTPDSTRINKNTHSTTIDPPTPDSTTRYLTPETRITKNKNQQQFNTPYQPPTPDSTRKNKKHPTEQNTTDHINHRHLSQQESIKIQHRTTLPYQPLTPDSTRITKNTAQHNIPYQPPTPVSTRITKNTRDSTKSLKIQTIPYQPHLTQQESLKIQQSTTDHINNQHLTQQESLKIQQRTPYHINHRHTQQESLKIQQRTPYHIT</sequence>
<organism evidence="3 4">
    <name type="scientific">Mytilus edulis</name>
    <name type="common">Blue mussel</name>
    <dbReference type="NCBI Taxonomy" id="6550"/>
    <lineage>
        <taxon>Eukaryota</taxon>
        <taxon>Metazoa</taxon>
        <taxon>Spiralia</taxon>
        <taxon>Lophotrochozoa</taxon>
        <taxon>Mollusca</taxon>
        <taxon>Bivalvia</taxon>
        <taxon>Autobranchia</taxon>
        <taxon>Pteriomorphia</taxon>
        <taxon>Mytilida</taxon>
        <taxon>Mytiloidea</taxon>
        <taxon>Mytilidae</taxon>
        <taxon>Mytilinae</taxon>
        <taxon>Mytilus</taxon>
    </lineage>
</organism>
<dbReference type="OrthoDB" id="6261422at2759"/>
<evidence type="ECO:0000313" key="3">
    <source>
        <dbReference type="EMBL" id="CAG2198277.1"/>
    </source>
</evidence>
<comment type="caution">
    <text evidence="3">The sequence shown here is derived from an EMBL/GenBank/DDBJ whole genome shotgun (WGS) entry which is preliminary data.</text>
</comment>
<evidence type="ECO:0000256" key="1">
    <source>
        <dbReference type="SAM" id="Coils"/>
    </source>
</evidence>